<dbReference type="EMBL" id="JACEIK010000702">
    <property type="protein sequence ID" value="MCD7461171.1"/>
    <property type="molecule type" value="Genomic_DNA"/>
</dbReference>
<protein>
    <submittedName>
        <fullName evidence="1">Uncharacterized protein</fullName>
    </submittedName>
</protein>
<proteinExistence type="predicted"/>
<dbReference type="InterPro" id="IPR055336">
    <property type="entry name" value="At4g00755-like"/>
</dbReference>
<name>A0ABS8SQ93_DATST</name>
<dbReference type="PANTHER" id="PTHR39741:SF16">
    <property type="entry name" value="F-BOX DOMAIN-CONTAINING PROTEIN"/>
    <property type="match status" value="1"/>
</dbReference>
<sequence length="157" mass="18927">MWWTAKFGLHYKGLEFFILQSRNFDARRGRTIIAQLFSWKAGKPIWCAKSVRFRLGHPKSLRDKRDLLNWSREQPADHKFIWTYTSQEFPMRQIELLGIAMRCDLDDLFYICVRHVRVVGRPLRPEFDVEVLDPSQELVLKYNRDVFRLMLRSFSME</sequence>
<keyword evidence="2" id="KW-1185">Reference proteome</keyword>
<reference evidence="1 2" key="1">
    <citation type="journal article" date="2021" name="BMC Genomics">
        <title>Datura genome reveals duplications of psychoactive alkaloid biosynthetic genes and high mutation rate following tissue culture.</title>
        <authorList>
            <person name="Rajewski A."/>
            <person name="Carter-House D."/>
            <person name="Stajich J."/>
            <person name="Litt A."/>
        </authorList>
    </citation>
    <scope>NUCLEOTIDE SEQUENCE [LARGE SCALE GENOMIC DNA]</scope>
    <source>
        <strain evidence="1">AR-01</strain>
    </source>
</reference>
<organism evidence="1 2">
    <name type="scientific">Datura stramonium</name>
    <name type="common">Jimsonweed</name>
    <name type="synonym">Common thornapple</name>
    <dbReference type="NCBI Taxonomy" id="4076"/>
    <lineage>
        <taxon>Eukaryota</taxon>
        <taxon>Viridiplantae</taxon>
        <taxon>Streptophyta</taxon>
        <taxon>Embryophyta</taxon>
        <taxon>Tracheophyta</taxon>
        <taxon>Spermatophyta</taxon>
        <taxon>Magnoliopsida</taxon>
        <taxon>eudicotyledons</taxon>
        <taxon>Gunneridae</taxon>
        <taxon>Pentapetalae</taxon>
        <taxon>asterids</taxon>
        <taxon>lamiids</taxon>
        <taxon>Solanales</taxon>
        <taxon>Solanaceae</taxon>
        <taxon>Solanoideae</taxon>
        <taxon>Datureae</taxon>
        <taxon>Datura</taxon>
    </lineage>
</organism>
<dbReference type="Proteomes" id="UP000823775">
    <property type="component" value="Unassembled WGS sequence"/>
</dbReference>
<accession>A0ABS8SQ93</accession>
<dbReference type="PANTHER" id="PTHR39741">
    <property type="entry name" value="F-BOX DOMAIN CONTAINING PROTEIN, EXPRESSED"/>
    <property type="match status" value="1"/>
</dbReference>
<evidence type="ECO:0000313" key="2">
    <source>
        <dbReference type="Proteomes" id="UP000823775"/>
    </source>
</evidence>
<feature type="non-terminal residue" evidence="1">
    <location>
        <position position="157"/>
    </location>
</feature>
<comment type="caution">
    <text evidence="1">The sequence shown here is derived from an EMBL/GenBank/DDBJ whole genome shotgun (WGS) entry which is preliminary data.</text>
</comment>
<evidence type="ECO:0000313" key="1">
    <source>
        <dbReference type="EMBL" id="MCD7461171.1"/>
    </source>
</evidence>
<gene>
    <name evidence="1" type="ORF">HAX54_045423</name>
</gene>